<comment type="caution">
    <text evidence="4">The sequence shown here is derived from an EMBL/GenBank/DDBJ whole genome shotgun (WGS) entry which is preliminary data.</text>
</comment>
<dbReference type="AlphaFoldDB" id="A0A6A5B274"/>
<evidence type="ECO:0000313" key="5">
    <source>
        <dbReference type="Proteomes" id="UP000469452"/>
    </source>
</evidence>
<organism evidence="4 5">
    <name type="scientific">Aphanomyces astaci</name>
    <name type="common">Crayfish plague agent</name>
    <dbReference type="NCBI Taxonomy" id="112090"/>
    <lineage>
        <taxon>Eukaryota</taxon>
        <taxon>Sar</taxon>
        <taxon>Stramenopiles</taxon>
        <taxon>Oomycota</taxon>
        <taxon>Saprolegniomycetes</taxon>
        <taxon>Saprolegniales</taxon>
        <taxon>Verrucalvaceae</taxon>
        <taxon>Aphanomyces</taxon>
    </lineage>
</organism>
<comment type="cofactor">
    <cofactor evidence="1">
        <name>a divalent metal cation</name>
        <dbReference type="ChEBI" id="CHEBI:60240"/>
    </cofactor>
</comment>
<proteinExistence type="predicted"/>
<evidence type="ECO:0000313" key="4">
    <source>
        <dbReference type="EMBL" id="KAF0774994.1"/>
    </source>
</evidence>
<gene>
    <name evidence="4" type="ORF">AaE_001306</name>
</gene>
<evidence type="ECO:0000256" key="1">
    <source>
        <dbReference type="ARBA" id="ARBA00001968"/>
    </source>
</evidence>
<dbReference type="GO" id="GO:0046872">
    <property type="term" value="F:metal ion binding"/>
    <property type="evidence" value="ECO:0007669"/>
    <property type="project" value="UniProtKB-KW"/>
</dbReference>
<reference evidence="4 5" key="1">
    <citation type="submission" date="2019-06" db="EMBL/GenBank/DDBJ databases">
        <title>Genomics analysis of Aphanomyces spp. identifies a new class of oomycete effector associated with host adaptation.</title>
        <authorList>
            <person name="Gaulin E."/>
        </authorList>
    </citation>
    <scope>NUCLEOTIDE SEQUENCE [LARGE SCALE GENOMIC DNA]</scope>
    <source>
        <strain evidence="4 5">E</strain>
    </source>
</reference>
<evidence type="ECO:0000259" key="3">
    <source>
        <dbReference type="Pfam" id="PF13359"/>
    </source>
</evidence>
<keyword evidence="2" id="KW-0479">Metal-binding</keyword>
<feature type="domain" description="DDE Tnp4" evidence="3">
    <location>
        <begin position="19"/>
        <end position="107"/>
    </location>
</feature>
<dbReference type="InterPro" id="IPR027806">
    <property type="entry name" value="HARBI1_dom"/>
</dbReference>
<name>A0A6A5B274_APHAT</name>
<protein>
    <recommendedName>
        <fullName evidence="3">DDE Tnp4 domain-containing protein</fullName>
    </recommendedName>
</protein>
<dbReference type="Proteomes" id="UP000469452">
    <property type="component" value="Unassembled WGS sequence"/>
</dbReference>
<sequence>MIPPCGRPRRPPYAPFFDTYQYQAGDSGFALGPNMLTPYRLPNPVNTPTGFSTLPKQACVWFVVCEHGNGIWKGRWSSLALLPLDIRTSRDAKTVCDWILACCVLHNIVNRLRNGEDEVPLYVETVRQRTCQLTTMRYCHVKTSKPSYFNIWV</sequence>
<dbReference type="VEuPathDB" id="FungiDB:H257_14252"/>
<accession>A0A6A5B274</accession>
<dbReference type="EMBL" id="VJMI01002661">
    <property type="protein sequence ID" value="KAF0774994.1"/>
    <property type="molecule type" value="Genomic_DNA"/>
</dbReference>
<dbReference type="Pfam" id="PF13359">
    <property type="entry name" value="DDE_Tnp_4"/>
    <property type="match status" value="1"/>
</dbReference>
<evidence type="ECO:0000256" key="2">
    <source>
        <dbReference type="ARBA" id="ARBA00022723"/>
    </source>
</evidence>